<dbReference type="EMBL" id="CP006721">
    <property type="protein sequence ID" value="AGX44495.1"/>
    <property type="molecule type" value="Genomic_DNA"/>
</dbReference>
<dbReference type="Proteomes" id="UP000017118">
    <property type="component" value="Chromosome"/>
</dbReference>
<dbReference type="PATRIC" id="fig|1345695.10.peg.3023"/>
<reference evidence="1 2" key="1">
    <citation type="journal article" date="2013" name="Genome Announc.">
        <title>Complete Genome Sequence of the Solvent Producer Clostridium saccharobutylicum NCP262 (DSM 13864).</title>
        <authorList>
            <person name="Poehlein A."/>
            <person name="Hartwich K."/>
            <person name="Krabben P."/>
            <person name="Ehrenreich A."/>
            <person name="Liebl W."/>
            <person name="Durre P."/>
            <person name="Gottschalk G."/>
            <person name="Daniel R."/>
        </authorList>
    </citation>
    <scope>NUCLEOTIDE SEQUENCE [LARGE SCALE GENOMIC DNA]</scope>
    <source>
        <strain evidence="1">DSM 13864</strain>
    </source>
</reference>
<dbReference type="eggNOG" id="ENOG5030PAU">
    <property type="taxonomic scope" value="Bacteria"/>
</dbReference>
<gene>
    <name evidence="1" type="ORF">CLSA_c35340</name>
</gene>
<evidence type="ECO:0000313" key="1">
    <source>
        <dbReference type="EMBL" id="AGX44495.1"/>
    </source>
</evidence>
<dbReference type="KEGG" id="csb:CLSA_c35340"/>
<accession>U5MV87</accession>
<proteinExistence type="predicted"/>
<sequence length="127" mass="14095">MKELLISQIAPIAATAVVAILAVTIKTIGDILIEVLTKKKEEIEKNIKSLGYEEELNTAKEVWDIIEEKFRITENVAQVLGSKTDEFDKLLLQKIPGLSQENIDYLRQAIAGEVNKGKSVITEDSAK</sequence>
<organism evidence="1 2">
    <name type="scientific">Clostridium saccharobutylicum DSM 13864</name>
    <dbReference type="NCBI Taxonomy" id="1345695"/>
    <lineage>
        <taxon>Bacteria</taxon>
        <taxon>Bacillati</taxon>
        <taxon>Bacillota</taxon>
        <taxon>Clostridia</taxon>
        <taxon>Eubacteriales</taxon>
        <taxon>Clostridiaceae</taxon>
        <taxon>Clostridium</taxon>
    </lineage>
</organism>
<evidence type="ECO:0000313" key="2">
    <source>
        <dbReference type="Proteomes" id="UP000017118"/>
    </source>
</evidence>
<name>U5MV87_CLOSA</name>
<dbReference type="AlphaFoldDB" id="U5MV87"/>
<dbReference type="GeneID" id="55475860"/>
<dbReference type="RefSeq" id="WP_022747822.1">
    <property type="nucleotide sequence ID" value="NC_022571.1"/>
</dbReference>
<protein>
    <submittedName>
        <fullName evidence="1">Uncharacterized protein</fullName>
    </submittedName>
</protein>
<dbReference type="HOGENOM" id="CLU_136669_0_0_9"/>
<dbReference type="OrthoDB" id="1936745at2"/>
<keyword evidence="2" id="KW-1185">Reference proteome</keyword>